<dbReference type="NCBIfam" id="TIGR00231">
    <property type="entry name" value="small_GTP"/>
    <property type="match status" value="1"/>
</dbReference>
<evidence type="ECO:0000313" key="24">
    <source>
        <dbReference type="EMBL" id="RXN15961.1"/>
    </source>
</evidence>
<dbReference type="GO" id="GO:0016192">
    <property type="term" value="P:vesicle-mediated transport"/>
    <property type="evidence" value="ECO:0007669"/>
    <property type="project" value="UniProtKB-KW"/>
</dbReference>
<sequence>MLVNQTASRNKQINRNSTAWICPSYLIGFIVVSVAFCSSWADRSLYVPLTQQRFSLRLSLASFFLFVQPRLILSSETLSKHGLYKKSGKLVFLGLDNAGKTTLLHMLKDDRLGQHVPTLHPTSEELTIAGMTFTTFDLGGHAQARRVWKNYLPAINGIVFLVDCADHLRLAESKTELDALMTDETIGNVPILILGNKIDKPEAVSEERLREMFGLYGQTTGKGNIPLKELNTRPLEVFMCSVLKRQGYGEGFRWLSQYID</sequence>
<dbReference type="SMART" id="SM00177">
    <property type="entry name" value="ARF"/>
    <property type="match status" value="1"/>
</dbReference>
<evidence type="ECO:0000256" key="12">
    <source>
        <dbReference type="ARBA" id="ARBA00023134"/>
    </source>
</evidence>
<dbReference type="PRINTS" id="PR00328">
    <property type="entry name" value="SAR1GTPBP"/>
</dbReference>
<evidence type="ECO:0000313" key="25">
    <source>
        <dbReference type="Proteomes" id="UP000290572"/>
    </source>
</evidence>
<evidence type="ECO:0000256" key="1">
    <source>
        <dbReference type="ARBA" id="ARBA00004406"/>
    </source>
</evidence>
<comment type="caution">
    <text evidence="23">The sequence shown here is derived from an EMBL/GenBank/DDBJ whole genome shotgun (WGS) entry which is preliminary data.</text>
</comment>
<keyword evidence="8 21" id="KW-0256">Endoplasmic reticulum</keyword>
<feature type="binding site" evidence="18">
    <location>
        <position position="242"/>
    </location>
    <ligand>
        <name>GTP</name>
        <dbReference type="ChEBI" id="CHEBI:37565"/>
    </ligand>
</feature>
<keyword evidence="17" id="KW-0479">Metal-binding</keyword>
<feature type="binding site" evidence="17">
    <location>
        <position position="96"/>
    </location>
    <ligand>
        <name>Mg(2+)</name>
        <dbReference type="ChEBI" id="CHEBI:18420"/>
    </ligand>
</feature>
<dbReference type="GO" id="GO:0005789">
    <property type="term" value="C:endoplasmic reticulum membrane"/>
    <property type="evidence" value="ECO:0007669"/>
    <property type="project" value="UniProtKB-SubCell"/>
</dbReference>
<feature type="binding site" evidence="19">
    <location>
        <begin position="94"/>
        <end position="101"/>
    </location>
    <ligand>
        <name>GTP</name>
        <dbReference type="ChEBI" id="CHEBI:37565"/>
    </ligand>
</feature>
<dbReference type="PROSITE" id="PS51422">
    <property type="entry name" value="SAR1"/>
    <property type="match status" value="1"/>
</dbReference>
<evidence type="ECO:0000256" key="15">
    <source>
        <dbReference type="ARBA" id="ARBA00037843"/>
    </source>
</evidence>
<evidence type="ECO:0000256" key="14">
    <source>
        <dbReference type="ARBA" id="ARBA00023228"/>
    </source>
</evidence>
<dbReference type="Gene3D" id="3.40.50.300">
    <property type="entry name" value="P-loop containing nucleotide triphosphate hydrolases"/>
    <property type="match status" value="1"/>
</dbReference>
<name>A0A498LDZ5_LABRO</name>
<keyword evidence="10 21" id="KW-0653">Protein transport</keyword>
<keyword evidence="14" id="KW-0458">Lysosome</keyword>
<comment type="subcellular location">
    <subcellularLocation>
        <location evidence="1">Endoplasmic reticulum membrane</location>
        <topology evidence="1">Peripheral membrane protein</topology>
    </subcellularLocation>
    <subcellularLocation>
        <location evidence="15">Golgi apparatus</location>
        <location evidence="15">Golgi stack membrane</location>
        <topology evidence="15">Peripheral membrane protein</topology>
    </subcellularLocation>
    <subcellularLocation>
        <location evidence="2">Lysosome membrane</location>
    </subcellularLocation>
</comment>
<feature type="binding site" evidence="18">
    <location>
        <position position="197"/>
    </location>
    <ligand>
        <name>GTP</name>
        <dbReference type="ChEBI" id="CHEBI:37565"/>
    </ligand>
</feature>
<dbReference type="InterPro" id="IPR006687">
    <property type="entry name" value="Small_GTPase_SAR1"/>
</dbReference>
<feature type="binding site" evidence="18">
    <location>
        <position position="243"/>
    </location>
    <ligand>
        <name>GTP</name>
        <dbReference type="ChEBI" id="CHEBI:37565"/>
    </ligand>
</feature>
<feature type="binding site" evidence="18">
    <location>
        <position position="102"/>
    </location>
    <ligand>
        <name>GTP</name>
        <dbReference type="ChEBI" id="CHEBI:37565"/>
    </ligand>
</feature>
<dbReference type="GO" id="GO:0003925">
    <property type="term" value="F:G protein activity"/>
    <property type="evidence" value="ECO:0007669"/>
    <property type="project" value="UniProtKB-EC"/>
</dbReference>
<evidence type="ECO:0000256" key="11">
    <source>
        <dbReference type="ARBA" id="ARBA00023034"/>
    </source>
</evidence>
<keyword evidence="5 21" id="KW-0813">Transport</keyword>
<protein>
    <recommendedName>
        <fullName evidence="4">small monomeric GTPase</fullName>
        <ecNumber evidence="4">3.6.5.2</ecNumber>
    </recommendedName>
</protein>
<dbReference type="InterPro" id="IPR005225">
    <property type="entry name" value="Small_GTP-bd"/>
</dbReference>
<keyword evidence="12 19" id="KW-0342">GTP-binding</keyword>
<feature type="binding site" evidence="20">
    <location>
        <position position="118"/>
    </location>
    <ligand>
        <name>Mg(2+)</name>
        <dbReference type="ChEBI" id="CHEBI:18420"/>
    </ligand>
</feature>
<evidence type="ECO:0000256" key="10">
    <source>
        <dbReference type="ARBA" id="ARBA00022927"/>
    </source>
</evidence>
<dbReference type="GO" id="GO:0046872">
    <property type="term" value="F:metal ion binding"/>
    <property type="evidence" value="ECO:0007669"/>
    <property type="project" value="UniProtKB-KW"/>
</dbReference>
<dbReference type="EC" id="3.6.5.2" evidence="4"/>
<proteinExistence type="evidence at protein level"/>
<evidence type="ECO:0000256" key="13">
    <source>
        <dbReference type="ARBA" id="ARBA00023136"/>
    </source>
</evidence>
<keyword evidence="9 21" id="KW-0931">ER-Golgi transport</keyword>
<dbReference type="InterPro" id="IPR027417">
    <property type="entry name" value="P-loop_NTPase"/>
</dbReference>
<keyword evidence="6 18" id="KW-0547">Nucleotide-binding</keyword>
<evidence type="ECO:0000256" key="9">
    <source>
        <dbReference type="ARBA" id="ARBA00022892"/>
    </source>
</evidence>
<dbReference type="GO" id="GO:0005525">
    <property type="term" value="F:GTP binding"/>
    <property type="evidence" value="ECO:0007669"/>
    <property type="project" value="UniProtKB-KW"/>
</dbReference>
<feature type="transmembrane region" description="Helical" evidence="22">
    <location>
        <begin position="20"/>
        <end position="41"/>
    </location>
</feature>
<evidence type="ECO:0000256" key="5">
    <source>
        <dbReference type="ARBA" id="ARBA00022448"/>
    </source>
</evidence>
<keyword evidence="26" id="KW-1267">Proteomics identification</keyword>
<evidence type="ECO:0007829" key="26">
    <source>
        <dbReference type="PeptideAtlas" id="A0A498LDZ5"/>
    </source>
</evidence>
<dbReference type="FunFam" id="3.40.50.300:FF:000161">
    <property type="entry name" value="Small COPII coat GTPase"/>
    <property type="match status" value="1"/>
</dbReference>
<comment type="catalytic activity">
    <reaction evidence="16">
        <text>GTP + H2O = GDP + phosphate + H(+)</text>
        <dbReference type="Rhea" id="RHEA:19669"/>
        <dbReference type="ChEBI" id="CHEBI:15377"/>
        <dbReference type="ChEBI" id="CHEBI:15378"/>
        <dbReference type="ChEBI" id="CHEBI:37565"/>
        <dbReference type="ChEBI" id="CHEBI:43474"/>
        <dbReference type="ChEBI" id="CHEBI:58189"/>
        <dbReference type="EC" id="3.6.5.2"/>
    </reaction>
    <physiologicalReaction direction="left-to-right" evidence="16">
        <dbReference type="Rhea" id="RHEA:19670"/>
    </physiologicalReaction>
</comment>
<evidence type="ECO:0000313" key="23">
    <source>
        <dbReference type="EMBL" id="RXN04744.1"/>
    </source>
</evidence>
<keyword evidence="11 21" id="KW-0333">Golgi apparatus</keyword>
<dbReference type="InterPro" id="IPR006689">
    <property type="entry name" value="Small_GTPase_ARF/SAR"/>
</dbReference>
<feature type="binding site" evidence="19">
    <location>
        <position position="140"/>
    </location>
    <ligand>
        <name>GTP</name>
        <dbReference type="ChEBI" id="CHEBI:37565"/>
    </ligand>
</feature>
<dbReference type="EMBL" id="QBIY01013429">
    <property type="protein sequence ID" value="RXN04744.1"/>
    <property type="molecule type" value="Genomic_DNA"/>
</dbReference>
<dbReference type="STRING" id="84645.A0A498LDZ5"/>
<dbReference type="GO" id="GO:0005765">
    <property type="term" value="C:lysosomal membrane"/>
    <property type="evidence" value="ECO:0007669"/>
    <property type="project" value="UniProtKB-SubCell"/>
</dbReference>
<dbReference type="SUPFAM" id="SSF52540">
    <property type="entry name" value="P-loop containing nucleoside triphosphate hydrolases"/>
    <property type="match status" value="1"/>
</dbReference>
<feature type="binding site" evidence="18">
    <location>
        <position position="199"/>
    </location>
    <ligand>
        <name>GTP</name>
        <dbReference type="ChEBI" id="CHEBI:37565"/>
    </ligand>
</feature>
<evidence type="ECO:0000256" key="3">
    <source>
        <dbReference type="ARBA" id="ARBA00007507"/>
    </source>
</evidence>
<evidence type="ECO:0000256" key="6">
    <source>
        <dbReference type="ARBA" id="ARBA00022741"/>
    </source>
</evidence>
<reference evidence="23 25" key="1">
    <citation type="submission" date="2018-03" db="EMBL/GenBank/DDBJ databases">
        <title>Draft genome sequence of Rohu Carp (Labeo rohita).</title>
        <authorList>
            <person name="Das P."/>
            <person name="Kushwaha B."/>
            <person name="Joshi C.G."/>
            <person name="Kumar D."/>
            <person name="Nagpure N.S."/>
            <person name="Sahoo L."/>
            <person name="Das S.P."/>
            <person name="Bit A."/>
            <person name="Patnaik S."/>
            <person name="Meher P.K."/>
            <person name="Jayasankar P."/>
            <person name="Koringa P.G."/>
            <person name="Patel N.V."/>
            <person name="Hinsu A.T."/>
            <person name="Kumar R."/>
            <person name="Pandey M."/>
            <person name="Agarwal S."/>
            <person name="Srivastava S."/>
            <person name="Singh M."/>
            <person name="Iquebal M.A."/>
            <person name="Jaiswal S."/>
            <person name="Angadi U.B."/>
            <person name="Kumar N."/>
            <person name="Raza M."/>
            <person name="Shah T.M."/>
            <person name="Rai A."/>
            <person name="Jena J.K."/>
        </authorList>
    </citation>
    <scope>NUCLEOTIDE SEQUENCE [LARGE SCALE GENOMIC DNA]</scope>
    <source>
        <strain evidence="23">DASCIFA01</strain>
        <tissue evidence="23">Testis</tissue>
    </source>
</reference>
<evidence type="ECO:0000256" key="18">
    <source>
        <dbReference type="PIRSR" id="PIRSR606687-2"/>
    </source>
</evidence>
<gene>
    <name evidence="24" type="ORF">ROHU_008522</name>
    <name evidence="23" type="ORF">ROHU_033727</name>
</gene>
<dbReference type="Pfam" id="PF00025">
    <property type="entry name" value="Arf"/>
    <property type="match status" value="1"/>
</dbReference>
<feature type="binding site" evidence="19">
    <location>
        <begin position="196"/>
        <end position="199"/>
    </location>
    <ligand>
        <name>GTP</name>
        <dbReference type="ChEBI" id="CHEBI:37565"/>
    </ligand>
</feature>
<keyword evidence="7" id="KW-0378">Hydrolase</keyword>
<evidence type="ECO:0000256" key="7">
    <source>
        <dbReference type="ARBA" id="ARBA00022801"/>
    </source>
</evidence>
<feature type="binding site" evidence="18">
    <location>
        <position position="99"/>
    </location>
    <ligand>
        <name>GTP</name>
        <dbReference type="ChEBI" id="CHEBI:37565"/>
    </ligand>
</feature>
<evidence type="ECO:0000256" key="17">
    <source>
        <dbReference type="PIRSR" id="PIRSR606687-1"/>
    </source>
</evidence>
<feature type="binding site" evidence="18">
    <location>
        <position position="100"/>
    </location>
    <ligand>
        <name>GTP</name>
        <dbReference type="ChEBI" id="CHEBI:37565"/>
    </ligand>
</feature>
<accession>A0A498LDZ5</accession>
<keyword evidence="25" id="KW-1185">Reference proteome</keyword>
<dbReference type="AlphaFoldDB" id="A0A498LDZ5"/>
<evidence type="ECO:0000256" key="19">
    <source>
        <dbReference type="PIRSR" id="PIRSR606689-1"/>
    </source>
</evidence>
<feature type="binding site" evidence="20">
    <location>
        <position position="101"/>
    </location>
    <ligand>
        <name>Mg(2+)</name>
        <dbReference type="ChEBI" id="CHEBI:18420"/>
    </ligand>
</feature>
<keyword evidence="22" id="KW-0812">Transmembrane</keyword>
<comment type="similarity">
    <text evidence="3 21">Belongs to the small GTPase superfamily. SAR1 family.</text>
</comment>
<evidence type="ECO:0000256" key="4">
    <source>
        <dbReference type="ARBA" id="ARBA00011984"/>
    </source>
</evidence>
<evidence type="ECO:0000256" key="8">
    <source>
        <dbReference type="ARBA" id="ARBA00022824"/>
    </source>
</evidence>
<dbReference type="Proteomes" id="UP000290572">
    <property type="component" value="Unassembled WGS sequence"/>
</dbReference>
<organism evidence="23 25">
    <name type="scientific">Labeo rohita</name>
    <name type="common">Indian major carp</name>
    <name type="synonym">Cyprinus rohita</name>
    <dbReference type="NCBI Taxonomy" id="84645"/>
    <lineage>
        <taxon>Eukaryota</taxon>
        <taxon>Metazoa</taxon>
        <taxon>Chordata</taxon>
        <taxon>Craniata</taxon>
        <taxon>Vertebrata</taxon>
        <taxon>Euteleostomi</taxon>
        <taxon>Actinopterygii</taxon>
        <taxon>Neopterygii</taxon>
        <taxon>Teleostei</taxon>
        <taxon>Ostariophysi</taxon>
        <taxon>Cypriniformes</taxon>
        <taxon>Cyprinidae</taxon>
        <taxon>Labeoninae</taxon>
        <taxon>Labeonini</taxon>
        <taxon>Labeo</taxon>
    </lineage>
</organism>
<dbReference type="SMART" id="SM00178">
    <property type="entry name" value="SAR"/>
    <property type="match status" value="1"/>
</dbReference>
<evidence type="ECO:0000256" key="22">
    <source>
        <dbReference type="SAM" id="Phobius"/>
    </source>
</evidence>
<evidence type="ECO:0000256" key="21">
    <source>
        <dbReference type="RuleBase" id="RU003926"/>
    </source>
</evidence>
<keyword evidence="22" id="KW-1133">Transmembrane helix</keyword>
<evidence type="ECO:0000256" key="16">
    <source>
        <dbReference type="ARBA" id="ARBA00047660"/>
    </source>
</evidence>
<keyword evidence="13 22" id="KW-0472">Membrane</keyword>
<feature type="binding site" evidence="18">
    <location>
        <position position="97"/>
    </location>
    <ligand>
        <name>GTP</name>
        <dbReference type="ChEBI" id="CHEBI:37565"/>
    </ligand>
</feature>
<evidence type="ECO:0000256" key="20">
    <source>
        <dbReference type="PIRSR" id="PIRSR606689-2"/>
    </source>
</evidence>
<evidence type="ECO:0000256" key="2">
    <source>
        <dbReference type="ARBA" id="ARBA00004656"/>
    </source>
</evidence>
<feature type="binding site" evidence="18">
    <location>
        <position position="101"/>
    </location>
    <ligand>
        <name>GTP</name>
        <dbReference type="ChEBI" id="CHEBI:37565"/>
    </ligand>
</feature>
<dbReference type="EMBL" id="QBIY01012815">
    <property type="protein sequence ID" value="RXN15961.1"/>
    <property type="molecule type" value="Genomic_DNA"/>
</dbReference>
<feature type="binding site" evidence="18">
    <location>
        <position position="196"/>
    </location>
    <ligand>
        <name>GTP</name>
        <dbReference type="ChEBI" id="CHEBI:37565"/>
    </ligand>
</feature>
<dbReference type="GO" id="GO:0006886">
    <property type="term" value="P:intracellular protein transport"/>
    <property type="evidence" value="ECO:0007669"/>
    <property type="project" value="InterPro"/>
</dbReference>
<dbReference type="PANTHER" id="PTHR45684">
    <property type="entry name" value="RE74312P"/>
    <property type="match status" value="1"/>
</dbReference>
<dbReference type="PROSITE" id="PS51417">
    <property type="entry name" value="ARF"/>
    <property type="match status" value="1"/>
</dbReference>
<dbReference type="CDD" id="cd00879">
    <property type="entry name" value="Sar1"/>
    <property type="match status" value="1"/>
</dbReference>
<keyword evidence="17" id="KW-0460">Magnesium</keyword>
<dbReference type="GO" id="GO:0032580">
    <property type="term" value="C:Golgi cisterna membrane"/>
    <property type="evidence" value="ECO:0007669"/>
    <property type="project" value="UniProtKB-SubCell"/>
</dbReference>